<comment type="caution">
    <text evidence="2">The sequence shown here is derived from an EMBL/GenBank/DDBJ whole genome shotgun (WGS) entry which is preliminary data.</text>
</comment>
<accession>A0A9D4TBZ4</accession>
<dbReference type="EMBL" id="JABSTV010001245">
    <property type="protein sequence ID" value="KAH7984665.1"/>
    <property type="molecule type" value="Genomic_DNA"/>
</dbReference>
<gene>
    <name evidence="2" type="ORF">HPB52_023494</name>
</gene>
<reference evidence="2" key="2">
    <citation type="submission" date="2021-09" db="EMBL/GenBank/DDBJ databases">
        <authorList>
            <person name="Jia N."/>
            <person name="Wang J."/>
            <person name="Shi W."/>
            <person name="Du L."/>
            <person name="Sun Y."/>
            <person name="Zhan W."/>
            <person name="Jiang J."/>
            <person name="Wang Q."/>
            <person name="Zhang B."/>
            <person name="Ji P."/>
            <person name="Sakyi L.B."/>
            <person name="Cui X."/>
            <person name="Yuan T."/>
            <person name="Jiang B."/>
            <person name="Yang W."/>
            <person name="Lam T.T.-Y."/>
            <person name="Chang Q."/>
            <person name="Ding S."/>
            <person name="Wang X."/>
            <person name="Zhu J."/>
            <person name="Ruan X."/>
            <person name="Zhao L."/>
            <person name="Wei J."/>
            <person name="Que T."/>
            <person name="Du C."/>
            <person name="Cheng J."/>
            <person name="Dai P."/>
            <person name="Han X."/>
            <person name="Huang E."/>
            <person name="Gao Y."/>
            <person name="Liu J."/>
            <person name="Shao H."/>
            <person name="Ye R."/>
            <person name="Li L."/>
            <person name="Wei W."/>
            <person name="Wang X."/>
            <person name="Wang C."/>
            <person name="Huo Q."/>
            <person name="Li W."/>
            <person name="Guo W."/>
            <person name="Chen H."/>
            <person name="Chen S."/>
            <person name="Zhou L."/>
            <person name="Zhou L."/>
            <person name="Ni X."/>
            <person name="Tian J."/>
            <person name="Zhou Y."/>
            <person name="Sheng Y."/>
            <person name="Liu T."/>
            <person name="Pan Y."/>
            <person name="Xia L."/>
            <person name="Li J."/>
            <person name="Zhao F."/>
            <person name="Cao W."/>
        </authorList>
    </citation>
    <scope>NUCLEOTIDE SEQUENCE</scope>
    <source>
        <strain evidence="2">Rsan-2018</strain>
        <tissue evidence="2">Larvae</tissue>
    </source>
</reference>
<reference evidence="2" key="1">
    <citation type="journal article" date="2020" name="Cell">
        <title>Large-Scale Comparative Analyses of Tick Genomes Elucidate Their Genetic Diversity and Vector Capacities.</title>
        <authorList>
            <consortium name="Tick Genome and Microbiome Consortium (TIGMIC)"/>
            <person name="Jia N."/>
            <person name="Wang J."/>
            <person name="Shi W."/>
            <person name="Du L."/>
            <person name="Sun Y."/>
            <person name="Zhan W."/>
            <person name="Jiang J.F."/>
            <person name="Wang Q."/>
            <person name="Zhang B."/>
            <person name="Ji P."/>
            <person name="Bell-Sakyi L."/>
            <person name="Cui X.M."/>
            <person name="Yuan T.T."/>
            <person name="Jiang B.G."/>
            <person name="Yang W.F."/>
            <person name="Lam T.T."/>
            <person name="Chang Q.C."/>
            <person name="Ding S.J."/>
            <person name="Wang X.J."/>
            <person name="Zhu J.G."/>
            <person name="Ruan X.D."/>
            <person name="Zhao L."/>
            <person name="Wei J.T."/>
            <person name="Ye R.Z."/>
            <person name="Que T.C."/>
            <person name="Du C.H."/>
            <person name="Zhou Y.H."/>
            <person name="Cheng J.X."/>
            <person name="Dai P.F."/>
            <person name="Guo W.B."/>
            <person name="Han X.H."/>
            <person name="Huang E.J."/>
            <person name="Li L.F."/>
            <person name="Wei W."/>
            <person name="Gao Y.C."/>
            <person name="Liu J.Z."/>
            <person name="Shao H.Z."/>
            <person name="Wang X."/>
            <person name="Wang C.C."/>
            <person name="Yang T.C."/>
            <person name="Huo Q.B."/>
            <person name="Li W."/>
            <person name="Chen H.Y."/>
            <person name="Chen S.E."/>
            <person name="Zhou L.G."/>
            <person name="Ni X.B."/>
            <person name="Tian J.H."/>
            <person name="Sheng Y."/>
            <person name="Liu T."/>
            <person name="Pan Y.S."/>
            <person name="Xia L.Y."/>
            <person name="Li J."/>
            <person name="Zhao F."/>
            <person name="Cao W.C."/>
        </authorList>
    </citation>
    <scope>NUCLEOTIDE SEQUENCE</scope>
    <source>
        <strain evidence="2">Rsan-2018</strain>
    </source>
</reference>
<sequence length="99" mass="11293">MSNRHQIRGHSCNSVASQNDDTEERNHRQTFAPVAELNDTFFGILTSLRDSGGGHSADLYLQGNLCLRSGEWYKVCRQLHNKVNYSEPWLCIKVGDKLR</sequence>
<evidence type="ECO:0000256" key="1">
    <source>
        <dbReference type="SAM" id="MobiDB-lite"/>
    </source>
</evidence>
<organism evidence="2 3">
    <name type="scientific">Rhipicephalus sanguineus</name>
    <name type="common">Brown dog tick</name>
    <name type="synonym">Ixodes sanguineus</name>
    <dbReference type="NCBI Taxonomy" id="34632"/>
    <lineage>
        <taxon>Eukaryota</taxon>
        <taxon>Metazoa</taxon>
        <taxon>Ecdysozoa</taxon>
        <taxon>Arthropoda</taxon>
        <taxon>Chelicerata</taxon>
        <taxon>Arachnida</taxon>
        <taxon>Acari</taxon>
        <taxon>Parasitiformes</taxon>
        <taxon>Ixodida</taxon>
        <taxon>Ixodoidea</taxon>
        <taxon>Ixodidae</taxon>
        <taxon>Rhipicephalinae</taxon>
        <taxon>Rhipicephalus</taxon>
        <taxon>Rhipicephalus</taxon>
    </lineage>
</organism>
<proteinExistence type="predicted"/>
<dbReference type="AlphaFoldDB" id="A0A9D4TBZ4"/>
<evidence type="ECO:0000313" key="2">
    <source>
        <dbReference type="EMBL" id="KAH7984665.1"/>
    </source>
</evidence>
<protein>
    <submittedName>
        <fullName evidence="2">Uncharacterized protein</fullName>
    </submittedName>
</protein>
<name>A0A9D4TBZ4_RHISA</name>
<evidence type="ECO:0000313" key="3">
    <source>
        <dbReference type="Proteomes" id="UP000821837"/>
    </source>
</evidence>
<dbReference type="Proteomes" id="UP000821837">
    <property type="component" value="Chromosome 1"/>
</dbReference>
<keyword evidence="3" id="KW-1185">Reference proteome</keyword>
<feature type="region of interest" description="Disordered" evidence="1">
    <location>
        <begin position="1"/>
        <end position="32"/>
    </location>
</feature>